<dbReference type="InterPro" id="IPR019734">
    <property type="entry name" value="TPR_rpt"/>
</dbReference>
<keyword evidence="7" id="KW-1185">Reference proteome</keyword>
<organism evidence="6 7">
    <name type="scientific">Pseudodesulfovibrio cashew</name>
    <dbReference type="NCBI Taxonomy" id="2678688"/>
    <lineage>
        <taxon>Bacteria</taxon>
        <taxon>Pseudomonadati</taxon>
        <taxon>Thermodesulfobacteriota</taxon>
        <taxon>Desulfovibrionia</taxon>
        <taxon>Desulfovibrionales</taxon>
        <taxon>Desulfovibrionaceae</taxon>
    </lineage>
</organism>
<dbReference type="PANTHER" id="PTHR45586">
    <property type="entry name" value="TPR REPEAT-CONTAINING PROTEIN PA4667"/>
    <property type="match status" value="1"/>
</dbReference>
<dbReference type="SUPFAM" id="SSF48452">
    <property type="entry name" value="TPR-like"/>
    <property type="match status" value="1"/>
</dbReference>
<gene>
    <name evidence="6" type="ORF">GM415_10200</name>
</gene>
<evidence type="ECO:0000256" key="2">
    <source>
        <dbReference type="ARBA" id="ARBA00022803"/>
    </source>
</evidence>
<dbReference type="GO" id="GO:0000160">
    <property type="term" value="P:phosphorelay signal transduction system"/>
    <property type="evidence" value="ECO:0007669"/>
    <property type="project" value="InterPro"/>
</dbReference>
<feature type="domain" description="Response regulatory" evidence="5">
    <location>
        <begin position="59"/>
        <end position="181"/>
    </location>
</feature>
<dbReference type="PROSITE" id="PS50005">
    <property type="entry name" value="TPR"/>
    <property type="match status" value="1"/>
</dbReference>
<dbReference type="InterPro" id="IPR051012">
    <property type="entry name" value="CellSynth/LPSAsmb/PSIAsmb"/>
</dbReference>
<reference evidence="6 7" key="1">
    <citation type="submission" date="2019-11" db="EMBL/GenBank/DDBJ databases">
        <authorList>
            <person name="Zheng R.K."/>
            <person name="Sun C.M."/>
        </authorList>
    </citation>
    <scope>NUCLEOTIDE SEQUENCE [LARGE SCALE GENOMIC DNA]</scope>
    <source>
        <strain evidence="6 7">SRB007</strain>
    </source>
</reference>
<dbReference type="InterPro" id="IPR011990">
    <property type="entry name" value="TPR-like_helical_dom_sf"/>
</dbReference>
<evidence type="ECO:0000256" key="4">
    <source>
        <dbReference type="PROSITE-ProRule" id="PRU00339"/>
    </source>
</evidence>
<dbReference type="InterPro" id="IPR001789">
    <property type="entry name" value="Sig_transdc_resp-reg_receiver"/>
</dbReference>
<dbReference type="Gene3D" id="1.25.40.10">
    <property type="entry name" value="Tetratricopeptide repeat domain"/>
    <property type="match status" value="2"/>
</dbReference>
<dbReference type="RefSeq" id="WP_158947820.1">
    <property type="nucleotide sequence ID" value="NZ_CP046400.1"/>
</dbReference>
<evidence type="ECO:0000313" key="7">
    <source>
        <dbReference type="Proteomes" id="UP000428328"/>
    </source>
</evidence>
<evidence type="ECO:0000256" key="3">
    <source>
        <dbReference type="PROSITE-ProRule" id="PRU00169"/>
    </source>
</evidence>
<dbReference type="PANTHER" id="PTHR45586:SF1">
    <property type="entry name" value="LIPOPOLYSACCHARIDE ASSEMBLY PROTEIN B"/>
    <property type="match status" value="1"/>
</dbReference>
<keyword evidence="1" id="KW-0677">Repeat</keyword>
<dbReference type="InterPro" id="IPR011006">
    <property type="entry name" value="CheY-like_superfamily"/>
</dbReference>
<comment type="caution">
    <text evidence="3">Lacks conserved residue(s) required for the propagation of feature annotation.</text>
</comment>
<evidence type="ECO:0000313" key="6">
    <source>
        <dbReference type="EMBL" id="QGY40480.1"/>
    </source>
</evidence>
<dbReference type="SUPFAM" id="SSF52172">
    <property type="entry name" value="CheY-like"/>
    <property type="match status" value="1"/>
</dbReference>
<accession>A0A6I6JHH7</accession>
<dbReference type="Pfam" id="PF00072">
    <property type="entry name" value="Response_reg"/>
    <property type="match status" value="1"/>
</dbReference>
<dbReference type="Gene3D" id="3.40.50.2300">
    <property type="match status" value="1"/>
</dbReference>
<sequence>MTKRNRMKNVYVVKSDTTDIEEQHQELETKSVYLLKADDHVINKYSDIVYRFVDGDDGLFLIISQDRTFYNNFRKSFYKELRIDQERIRLSPNKEKAFKEIRIYREHDKHPLLFLEANLDGRSTLPFLEELKAAYKDMLVIVLTNDGDKDQVAQFVEAGADNFITKPISLNVLIEKIANTLVPQDEIGKLVREGKRKLGNVEFALAYGVARDILQRKPGSPAGLLIMGDALKGLTKRDDALKLYLQAAQNAPMYLEPLKKIVEYYREDDDEDGVLRYLERIDDLSPLHPGRKREIGEIYLGRGDIQKAATYLEESIRLTHAQRLPECVTMAVKYADEIFGRKEEAAEGLLTLCTRLARAYRVEAHWSWYNRLGMLLRRRKCWQEAVKAYGEAAIRAPEDATIPFNRGMAYVEGKDLRRAAEQFQQAIRLDSSLYEKNIEAAYIMGQVFARAHYDRDAAKVLGHIQNVRPGYKKVESILQSLKR</sequence>
<evidence type="ECO:0000259" key="5">
    <source>
        <dbReference type="PROSITE" id="PS50110"/>
    </source>
</evidence>
<evidence type="ECO:0000256" key="1">
    <source>
        <dbReference type="ARBA" id="ARBA00022737"/>
    </source>
</evidence>
<dbReference type="AlphaFoldDB" id="A0A6I6JHH7"/>
<dbReference type="KEGG" id="psel:GM415_10200"/>
<protein>
    <submittedName>
        <fullName evidence="6">Response regulator</fullName>
    </submittedName>
</protein>
<dbReference type="EMBL" id="CP046400">
    <property type="protein sequence ID" value="QGY40480.1"/>
    <property type="molecule type" value="Genomic_DNA"/>
</dbReference>
<keyword evidence="2 4" id="KW-0802">TPR repeat</keyword>
<dbReference type="CDD" id="cd00156">
    <property type="entry name" value="REC"/>
    <property type="match status" value="1"/>
</dbReference>
<feature type="repeat" description="TPR" evidence="4">
    <location>
        <begin position="400"/>
        <end position="433"/>
    </location>
</feature>
<dbReference type="Proteomes" id="UP000428328">
    <property type="component" value="Chromosome"/>
</dbReference>
<dbReference type="Pfam" id="PF13432">
    <property type="entry name" value="TPR_16"/>
    <property type="match status" value="1"/>
</dbReference>
<dbReference type="SMART" id="SM00028">
    <property type="entry name" value="TPR"/>
    <property type="match status" value="4"/>
</dbReference>
<proteinExistence type="predicted"/>
<name>A0A6I6JHH7_9BACT</name>
<dbReference type="PROSITE" id="PS50110">
    <property type="entry name" value="RESPONSE_REGULATORY"/>
    <property type="match status" value="1"/>
</dbReference>